<evidence type="ECO:0000259" key="16">
    <source>
        <dbReference type="PROSITE" id="PS50255"/>
    </source>
</evidence>
<keyword evidence="4 15" id="KW-0812">Transmembrane</keyword>
<evidence type="ECO:0000256" key="5">
    <source>
        <dbReference type="ARBA" id="ARBA00022723"/>
    </source>
</evidence>
<dbReference type="OrthoDB" id="10260134at2759"/>
<dbReference type="InterPro" id="IPR009160">
    <property type="entry name" value="Acyl-CoA_deSatase_haem/ster-bd"/>
</dbReference>
<dbReference type="GO" id="GO:0005506">
    <property type="term" value="F:iron ion binding"/>
    <property type="evidence" value="ECO:0007669"/>
    <property type="project" value="TreeGrafter"/>
</dbReference>
<name>A0A9P6H9C2_9AGAM</name>
<evidence type="ECO:0000256" key="10">
    <source>
        <dbReference type="ARBA" id="ARBA00023098"/>
    </source>
</evidence>
<dbReference type="PIRSF" id="PIRSF000345">
    <property type="entry name" value="OLE1"/>
    <property type="match status" value="1"/>
</dbReference>
<keyword evidence="9 13" id="KW-0408">Iron</keyword>
<keyword evidence="6 13" id="KW-0276">Fatty acid metabolism</keyword>
<dbReference type="InterPro" id="IPR036400">
    <property type="entry name" value="Cyt_B5-like_heme/steroid_sf"/>
</dbReference>
<organism evidence="17 18">
    <name type="scientific">Thelephora terrestris</name>
    <dbReference type="NCBI Taxonomy" id="56493"/>
    <lineage>
        <taxon>Eukaryota</taxon>
        <taxon>Fungi</taxon>
        <taxon>Dikarya</taxon>
        <taxon>Basidiomycota</taxon>
        <taxon>Agaricomycotina</taxon>
        <taxon>Agaricomycetes</taxon>
        <taxon>Thelephorales</taxon>
        <taxon>Thelephoraceae</taxon>
        <taxon>Thelephora</taxon>
    </lineage>
</organism>
<evidence type="ECO:0000256" key="6">
    <source>
        <dbReference type="ARBA" id="ARBA00022832"/>
    </source>
</evidence>
<feature type="transmembrane region" description="Helical" evidence="15">
    <location>
        <begin position="99"/>
        <end position="117"/>
    </location>
</feature>
<keyword evidence="13" id="KW-0813">Transport</keyword>
<dbReference type="InterPro" id="IPR001199">
    <property type="entry name" value="Cyt_B5-like_heme/steroid-bd"/>
</dbReference>
<dbReference type="Pfam" id="PF00487">
    <property type="entry name" value="FA_desaturase"/>
    <property type="match status" value="1"/>
</dbReference>
<evidence type="ECO:0000256" key="9">
    <source>
        <dbReference type="ARBA" id="ARBA00023004"/>
    </source>
</evidence>
<evidence type="ECO:0000256" key="4">
    <source>
        <dbReference type="ARBA" id="ARBA00022692"/>
    </source>
</evidence>
<keyword evidence="7 15" id="KW-1133">Transmembrane helix</keyword>
<dbReference type="Pfam" id="PF00173">
    <property type="entry name" value="Cyt-b5"/>
    <property type="match status" value="1"/>
</dbReference>
<dbReference type="InterPro" id="IPR001522">
    <property type="entry name" value="FADS-1_CS"/>
</dbReference>
<evidence type="ECO:0000313" key="18">
    <source>
        <dbReference type="Proteomes" id="UP000736335"/>
    </source>
</evidence>
<feature type="transmembrane region" description="Helical" evidence="15">
    <location>
        <begin position="209"/>
        <end position="230"/>
    </location>
</feature>
<keyword evidence="13" id="KW-0249">Electron transport</keyword>
<keyword evidence="12 13" id="KW-0275">Fatty acid biosynthesis</keyword>
<keyword evidence="10 13" id="KW-0443">Lipid metabolism</keyword>
<protein>
    <recommendedName>
        <fullName evidence="13">Acyl-CoA desaturase</fullName>
        <ecNumber evidence="13">1.14.19.1</ecNumber>
    </recommendedName>
</protein>
<evidence type="ECO:0000256" key="1">
    <source>
        <dbReference type="ARBA" id="ARBA00004141"/>
    </source>
</evidence>
<evidence type="ECO:0000256" key="11">
    <source>
        <dbReference type="ARBA" id="ARBA00023136"/>
    </source>
</evidence>
<dbReference type="PROSITE" id="PS00476">
    <property type="entry name" value="FATTY_ACID_DESATUR_1"/>
    <property type="match status" value="1"/>
</dbReference>
<evidence type="ECO:0000313" key="17">
    <source>
        <dbReference type="EMBL" id="KAF9782352.1"/>
    </source>
</evidence>
<keyword evidence="13" id="KW-0349">Heme</keyword>
<evidence type="ECO:0000256" key="14">
    <source>
        <dbReference type="SAM" id="MobiDB-lite"/>
    </source>
</evidence>
<keyword evidence="8 13" id="KW-0560">Oxidoreductase</keyword>
<comment type="subcellular location">
    <subcellularLocation>
        <location evidence="1">Membrane</location>
        <topology evidence="1">Multi-pass membrane protein</topology>
    </subcellularLocation>
</comment>
<evidence type="ECO:0000256" key="15">
    <source>
        <dbReference type="SAM" id="Phobius"/>
    </source>
</evidence>
<evidence type="ECO:0000256" key="13">
    <source>
        <dbReference type="PIRNR" id="PIRNR000345"/>
    </source>
</evidence>
<evidence type="ECO:0000256" key="3">
    <source>
        <dbReference type="ARBA" id="ARBA00022516"/>
    </source>
</evidence>
<keyword evidence="3 13" id="KW-0444">Lipid biosynthesis</keyword>
<feature type="region of interest" description="Disordered" evidence="14">
    <location>
        <begin position="1"/>
        <end position="38"/>
    </location>
</feature>
<keyword evidence="11 15" id="KW-0472">Membrane</keyword>
<proteinExistence type="inferred from homology"/>
<dbReference type="AlphaFoldDB" id="A0A9P6H9C2"/>
<dbReference type="EMBL" id="WIUZ02000012">
    <property type="protein sequence ID" value="KAF9782352.1"/>
    <property type="molecule type" value="Genomic_DNA"/>
</dbReference>
<dbReference type="CDD" id="cd03505">
    <property type="entry name" value="Delta9-FADS-like"/>
    <property type="match status" value="1"/>
</dbReference>
<reference evidence="17" key="1">
    <citation type="journal article" date="2020" name="Nat. Commun.">
        <title>Large-scale genome sequencing of mycorrhizal fungi provides insights into the early evolution of symbiotic traits.</title>
        <authorList>
            <person name="Miyauchi S."/>
            <person name="Kiss E."/>
            <person name="Kuo A."/>
            <person name="Drula E."/>
            <person name="Kohler A."/>
            <person name="Sanchez-Garcia M."/>
            <person name="Morin E."/>
            <person name="Andreopoulos B."/>
            <person name="Barry K.W."/>
            <person name="Bonito G."/>
            <person name="Buee M."/>
            <person name="Carver A."/>
            <person name="Chen C."/>
            <person name="Cichocki N."/>
            <person name="Clum A."/>
            <person name="Culley D."/>
            <person name="Crous P.W."/>
            <person name="Fauchery L."/>
            <person name="Girlanda M."/>
            <person name="Hayes R.D."/>
            <person name="Keri Z."/>
            <person name="LaButti K."/>
            <person name="Lipzen A."/>
            <person name="Lombard V."/>
            <person name="Magnuson J."/>
            <person name="Maillard F."/>
            <person name="Murat C."/>
            <person name="Nolan M."/>
            <person name="Ohm R.A."/>
            <person name="Pangilinan J."/>
            <person name="Pereira M.F."/>
            <person name="Perotto S."/>
            <person name="Peter M."/>
            <person name="Pfister S."/>
            <person name="Riley R."/>
            <person name="Sitrit Y."/>
            <person name="Stielow J.B."/>
            <person name="Szollosi G."/>
            <person name="Zifcakova L."/>
            <person name="Stursova M."/>
            <person name="Spatafora J.W."/>
            <person name="Tedersoo L."/>
            <person name="Vaario L.M."/>
            <person name="Yamada A."/>
            <person name="Yan M."/>
            <person name="Wang P."/>
            <person name="Xu J."/>
            <person name="Bruns T."/>
            <person name="Baldrian P."/>
            <person name="Vilgalys R."/>
            <person name="Dunand C."/>
            <person name="Henrissat B."/>
            <person name="Grigoriev I.V."/>
            <person name="Hibbett D."/>
            <person name="Nagy L.G."/>
            <person name="Martin F.M."/>
        </authorList>
    </citation>
    <scope>NUCLEOTIDE SEQUENCE</scope>
    <source>
        <strain evidence="17">UH-Tt-Lm1</strain>
    </source>
</reference>
<dbReference type="Gene3D" id="3.10.120.10">
    <property type="entry name" value="Cytochrome b5-like heme/steroid binding domain"/>
    <property type="match status" value="1"/>
</dbReference>
<dbReference type="GO" id="GO:0005789">
    <property type="term" value="C:endoplasmic reticulum membrane"/>
    <property type="evidence" value="ECO:0007669"/>
    <property type="project" value="TreeGrafter"/>
</dbReference>
<evidence type="ECO:0000256" key="2">
    <source>
        <dbReference type="ARBA" id="ARBA00009295"/>
    </source>
</evidence>
<feature type="transmembrane region" description="Helical" evidence="15">
    <location>
        <begin position="69"/>
        <end position="87"/>
    </location>
</feature>
<evidence type="ECO:0000256" key="12">
    <source>
        <dbReference type="ARBA" id="ARBA00023160"/>
    </source>
</evidence>
<dbReference type="PANTHER" id="PTHR11351:SF31">
    <property type="entry name" value="DESATURASE 1, ISOFORM A-RELATED"/>
    <property type="match status" value="1"/>
</dbReference>
<comment type="function">
    <text evidence="13">Stearoyl-CoA desaturase that utilizes O(2) and electrons from reduced cytochrome b5 to introduce the first double bond into saturated fatty acyl-CoA substrates.</text>
</comment>
<dbReference type="EC" id="1.14.19.1" evidence="13"/>
<keyword evidence="5 13" id="KW-0479">Metal-binding</keyword>
<dbReference type="GO" id="GO:0004768">
    <property type="term" value="F:stearoyl-CoA 9-desaturase activity"/>
    <property type="evidence" value="ECO:0007669"/>
    <property type="project" value="UniProtKB-UniRule"/>
</dbReference>
<comment type="cofactor">
    <cofactor evidence="13">
        <name>Fe(2+)</name>
        <dbReference type="ChEBI" id="CHEBI:29033"/>
    </cofactor>
    <text evidence="13">Expected to bind 2 Fe(2+) ions per subunit.</text>
</comment>
<dbReference type="InterPro" id="IPR005804">
    <property type="entry name" value="FA_desaturase_dom"/>
</dbReference>
<evidence type="ECO:0000256" key="8">
    <source>
        <dbReference type="ARBA" id="ARBA00023002"/>
    </source>
</evidence>
<feature type="domain" description="Cytochrome b5 heme-binding" evidence="16">
    <location>
        <begin position="368"/>
        <end position="439"/>
    </location>
</feature>
<dbReference type="GO" id="GO:0006636">
    <property type="term" value="P:unsaturated fatty acid biosynthetic process"/>
    <property type="evidence" value="ECO:0007669"/>
    <property type="project" value="UniProtKB-UniRule"/>
</dbReference>
<keyword evidence="18" id="KW-1185">Reference proteome</keyword>
<dbReference type="InterPro" id="IPR015876">
    <property type="entry name" value="Acyl-CoA_DS"/>
</dbReference>
<sequence>MGFVSRPSGVAQDDSGAQPKPTHLAPAPPNSDATASEIPRSDKYVDKLLRAAEPLPPISWSNWRKQIRWFNLSVIVITPLLALYGAATTNLDSRTLWFSVFYYVFNMIGITAGYHRLWSHRAYNASKPLEYFLAVAGGGSVQGAIWWWARGHRSHHRYTDTDLDPYNAERGFWWSHVVWMLVKPRIKPGPADISDLRKNAVVQWQYRHYFAIALIWGIIIPTVIPGYFWFDWRGGYFYAGFFRIVAVHHSTFAVNSLAHWLGESTFDDKHTPKDHLLTAFVTLGEGYHNFHHQFPMDYRNAVKWYQWDPTKWFIAVCNRLGLASHLRVFPEREIDKGRLTMQLKRFKAKQDMLEWPMDSNDLPVINWESFKEQSETRPLILVGGFIHDLSSFMDQHPGGRGLLSSNVGKDATTAFLGGVYEHSHAAHNLLAMMRVGVLFGGLEHVSEIVVPPGQRLRVVNYGVEI</sequence>
<comment type="caution">
    <text evidence="17">The sequence shown here is derived from an EMBL/GenBank/DDBJ whole genome shotgun (WGS) entry which is preliminary data.</text>
</comment>
<accession>A0A9P6H9C2</accession>
<gene>
    <name evidence="17" type="ORF">BJ322DRAFT_1111218</name>
</gene>
<dbReference type="SUPFAM" id="SSF55856">
    <property type="entry name" value="Cytochrome b5-like heme/steroid binding domain"/>
    <property type="match status" value="1"/>
</dbReference>
<dbReference type="PRINTS" id="PR00075">
    <property type="entry name" value="FACDDSATRASE"/>
</dbReference>
<comment type="catalytic activity">
    <reaction evidence="13">
        <text>octadecanoyl-CoA + 2 Fe(II)-[cytochrome b5] + O2 + 2 H(+) = (9Z)-octadecenoyl-CoA + 2 Fe(III)-[cytochrome b5] + 2 H2O</text>
        <dbReference type="Rhea" id="RHEA:19721"/>
        <dbReference type="Rhea" id="RHEA-COMP:10438"/>
        <dbReference type="Rhea" id="RHEA-COMP:10439"/>
        <dbReference type="ChEBI" id="CHEBI:15377"/>
        <dbReference type="ChEBI" id="CHEBI:15378"/>
        <dbReference type="ChEBI" id="CHEBI:15379"/>
        <dbReference type="ChEBI" id="CHEBI:29033"/>
        <dbReference type="ChEBI" id="CHEBI:29034"/>
        <dbReference type="ChEBI" id="CHEBI:57387"/>
        <dbReference type="ChEBI" id="CHEBI:57394"/>
        <dbReference type="EC" id="1.14.19.1"/>
    </reaction>
</comment>
<dbReference type="Proteomes" id="UP000736335">
    <property type="component" value="Unassembled WGS sequence"/>
</dbReference>
<dbReference type="SMART" id="SM01117">
    <property type="entry name" value="Cyt-b5"/>
    <property type="match status" value="1"/>
</dbReference>
<evidence type="ECO:0000256" key="7">
    <source>
        <dbReference type="ARBA" id="ARBA00022989"/>
    </source>
</evidence>
<dbReference type="PROSITE" id="PS50255">
    <property type="entry name" value="CYTOCHROME_B5_2"/>
    <property type="match status" value="1"/>
</dbReference>
<dbReference type="PANTHER" id="PTHR11351">
    <property type="entry name" value="ACYL-COA DESATURASE"/>
    <property type="match status" value="1"/>
</dbReference>
<comment type="similarity">
    <text evidence="2 13">Belongs to the fatty acid desaturase type 1 family.</text>
</comment>
<reference evidence="17" key="2">
    <citation type="submission" date="2020-11" db="EMBL/GenBank/DDBJ databases">
        <authorList>
            <consortium name="DOE Joint Genome Institute"/>
            <person name="Kuo A."/>
            <person name="Miyauchi S."/>
            <person name="Kiss E."/>
            <person name="Drula E."/>
            <person name="Kohler A."/>
            <person name="Sanchez-Garcia M."/>
            <person name="Andreopoulos B."/>
            <person name="Barry K.W."/>
            <person name="Bonito G."/>
            <person name="Buee M."/>
            <person name="Carver A."/>
            <person name="Chen C."/>
            <person name="Cichocki N."/>
            <person name="Clum A."/>
            <person name="Culley D."/>
            <person name="Crous P.W."/>
            <person name="Fauchery L."/>
            <person name="Girlanda M."/>
            <person name="Hayes R."/>
            <person name="Keri Z."/>
            <person name="Labutti K."/>
            <person name="Lipzen A."/>
            <person name="Lombard V."/>
            <person name="Magnuson J."/>
            <person name="Maillard F."/>
            <person name="Morin E."/>
            <person name="Murat C."/>
            <person name="Nolan M."/>
            <person name="Ohm R."/>
            <person name="Pangilinan J."/>
            <person name="Pereira M."/>
            <person name="Perotto S."/>
            <person name="Peter M."/>
            <person name="Riley R."/>
            <person name="Sitrit Y."/>
            <person name="Stielow B."/>
            <person name="Szollosi G."/>
            <person name="Zifcakova L."/>
            <person name="Stursova M."/>
            <person name="Spatafora J.W."/>
            <person name="Tedersoo L."/>
            <person name="Vaario L.-M."/>
            <person name="Yamada A."/>
            <person name="Yan M."/>
            <person name="Wang P."/>
            <person name="Xu J."/>
            <person name="Bruns T."/>
            <person name="Baldrian P."/>
            <person name="Vilgalys R."/>
            <person name="Henrissat B."/>
            <person name="Grigoriev I.V."/>
            <person name="Hibbett D."/>
            <person name="Nagy L.G."/>
            <person name="Martin F.M."/>
        </authorList>
    </citation>
    <scope>NUCLEOTIDE SEQUENCE</scope>
    <source>
        <strain evidence="17">UH-Tt-Lm1</strain>
    </source>
</reference>